<accession>A0A2V1KEC6</accession>
<dbReference type="RefSeq" id="WP_109092773.1">
    <property type="nucleotide sequence ID" value="NZ_QETB01000001.1"/>
</dbReference>
<feature type="chain" id="PRO_5039295968" evidence="1">
    <location>
        <begin position="28"/>
        <end position="175"/>
    </location>
</feature>
<evidence type="ECO:0000313" key="2">
    <source>
        <dbReference type="EMBL" id="PWF27274.1"/>
    </source>
</evidence>
<organism evidence="2 3">
    <name type="scientific">Ancrocorticia populi</name>
    <dbReference type="NCBI Taxonomy" id="2175228"/>
    <lineage>
        <taxon>Bacteria</taxon>
        <taxon>Bacillati</taxon>
        <taxon>Actinomycetota</taxon>
        <taxon>Actinomycetes</taxon>
        <taxon>Actinomycetales</taxon>
        <taxon>Actinomycetaceae</taxon>
        <taxon>Ancrocorticia</taxon>
    </lineage>
</organism>
<keyword evidence="1" id="KW-0732">Signal</keyword>
<dbReference type="PROSITE" id="PS51257">
    <property type="entry name" value="PROKAR_LIPOPROTEIN"/>
    <property type="match status" value="1"/>
</dbReference>
<protein>
    <submittedName>
        <fullName evidence="2">Uncharacterized protein</fullName>
    </submittedName>
</protein>
<dbReference type="EMBL" id="QETB01000001">
    <property type="protein sequence ID" value="PWF27274.1"/>
    <property type="molecule type" value="Genomic_DNA"/>
</dbReference>
<evidence type="ECO:0000313" key="3">
    <source>
        <dbReference type="Proteomes" id="UP000245283"/>
    </source>
</evidence>
<keyword evidence="3" id="KW-1185">Reference proteome</keyword>
<sequence>MTKKRAVMGVALIAAGLLSGCSSHPGAAAIVNGQEVSEKSIDAMAADLGATTQDQRIQLLQIGMNSALVGPILDDYSDQITPDFEENAFAMCSQSMGIGEVTADSSQEIQDVCLAVSLSQASPEFNAALGEVTAEPEVEFSPRYTLATGELPAFLTDQDRSLADISPDMSGELGN</sequence>
<evidence type="ECO:0000256" key="1">
    <source>
        <dbReference type="SAM" id="SignalP"/>
    </source>
</evidence>
<dbReference type="Proteomes" id="UP000245283">
    <property type="component" value="Unassembled WGS sequence"/>
</dbReference>
<dbReference type="AlphaFoldDB" id="A0A2V1KEC6"/>
<dbReference type="OrthoDB" id="3252966at2"/>
<reference evidence="3" key="1">
    <citation type="submission" date="2018-05" db="EMBL/GenBank/DDBJ databases">
        <authorList>
            <person name="Li Y."/>
        </authorList>
    </citation>
    <scope>NUCLEOTIDE SEQUENCE [LARGE SCALE GENOMIC DNA]</scope>
    <source>
        <strain evidence="3">sk1b4</strain>
    </source>
</reference>
<feature type="signal peptide" evidence="1">
    <location>
        <begin position="1"/>
        <end position="27"/>
    </location>
</feature>
<name>A0A2V1KEC6_9ACTO</name>
<gene>
    <name evidence="2" type="ORF">DD236_02445</name>
</gene>
<comment type="caution">
    <text evidence="2">The sequence shown here is derived from an EMBL/GenBank/DDBJ whole genome shotgun (WGS) entry which is preliminary data.</text>
</comment>
<proteinExistence type="predicted"/>